<dbReference type="EMBL" id="JAMKFB020000010">
    <property type="protein sequence ID" value="KAL0182888.1"/>
    <property type="molecule type" value="Genomic_DNA"/>
</dbReference>
<name>A0ABD0Q9F0_CIRMR</name>
<feature type="non-terminal residue" evidence="1">
    <location>
        <position position="137"/>
    </location>
</feature>
<keyword evidence="2" id="KW-1185">Reference proteome</keyword>
<accession>A0ABD0Q9F0</accession>
<comment type="caution">
    <text evidence="1">The sequence shown here is derived from an EMBL/GenBank/DDBJ whole genome shotgun (WGS) entry which is preliminary data.</text>
</comment>
<gene>
    <name evidence="1" type="ORF">M9458_022263</name>
</gene>
<evidence type="ECO:0000313" key="1">
    <source>
        <dbReference type="EMBL" id="KAL0182888.1"/>
    </source>
</evidence>
<protein>
    <submittedName>
        <fullName evidence="1">Uncharacterized protein</fullName>
    </submittedName>
</protein>
<sequence length="137" mass="13894">SSIPSASPWSSVNAAFWTHASATTAGAIRFTSALWILLVNLAHQLSGPASGSSAAIGQLPGVVNTSSSMAPPSIGSSVGRNVDCGLGLVWFLLLQVPPNRLPGSSIRLIHPGSSCFLLGSPPPIISTLDSVCRPPPG</sequence>
<feature type="non-terminal residue" evidence="1">
    <location>
        <position position="1"/>
    </location>
</feature>
<reference evidence="1 2" key="1">
    <citation type="submission" date="2024-05" db="EMBL/GenBank/DDBJ databases">
        <title>Genome sequencing and assembly of Indian major carp, Cirrhinus mrigala (Hamilton, 1822).</title>
        <authorList>
            <person name="Mohindra V."/>
            <person name="Chowdhury L.M."/>
            <person name="Lal K."/>
            <person name="Jena J.K."/>
        </authorList>
    </citation>
    <scope>NUCLEOTIDE SEQUENCE [LARGE SCALE GENOMIC DNA]</scope>
    <source>
        <strain evidence="1">CM1030</strain>
        <tissue evidence="1">Blood</tissue>
    </source>
</reference>
<evidence type="ECO:0000313" key="2">
    <source>
        <dbReference type="Proteomes" id="UP001529510"/>
    </source>
</evidence>
<organism evidence="1 2">
    <name type="scientific">Cirrhinus mrigala</name>
    <name type="common">Mrigala</name>
    <dbReference type="NCBI Taxonomy" id="683832"/>
    <lineage>
        <taxon>Eukaryota</taxon>
        <taxon>Metazoa</taxon>
        <taxon>Chordata</taxon>
        <taxon>Craniata</taxon>
        <taxon>Vertebrata</taxon>
        <taxon>Euteleostomi</taxon>
        <taxon>Actinopterygii</taxon>
        <taxon>Neopterygii</taxon>
        <taxon>Teleostei</taxon>
        <taxon>Ostariophysi</taxon>
        <taxon>Cypriniformes</taxon>
        <taxon>Cyprinidae</taxon>
        <taxon>Labeoninae</taxon>
        <taxon>Labeonini</taxon>
        <taxon>Cirrhinus</taxon>
    </lineage>
</organism>
<dbReference type="AlphaFoldDB" id="A0ABD0Q9F0"/>
<proteinExistence type="predicted"/>
<dbReference type="Proteomes" id="UP001529510">
    <property type="component" value="Unassembled WGS sequence"/>
</dbReference>